<dbReference type="OrthoDB" id="9777588at2"/>
<keyword evidence="2" id="KW-0238">DNA-binding</keyword>
<name>A0A2K9B1M2_9GAMM</name>
<dbReference type="InterPro" id="IPR012318">
    <property type="entry name" value="HTH_CRP"/>
</dbReference>
<dbReference type="GO" id="GO:0005829">
    <property type="term" value="C:cytosol"/>
    <property type="evidence" value="ECO:0007669"/>
    <property type="project" value="TreeGrafter"/>
</dbReference>
<reference evidence="4 5" key="1">
    <citation type="submission" date="2017-12" db="EMBL/GenBank/DDBJ databases">
        <title>Kangiella profundi FT102 completed genome.</title>
        <authorList>
            <person name="Xu J."/>
            <person name="Wang J."/>
            <person name="Lu Y."/>
        </authorList>
    </citation>
    <scope>NUCLEOTIDE SEQUENCE [LARGE SCALE GENOMIC DNA]</scope>
    <source>
        <strain evidence="4 5">FT102</strain>
    </source>
</reference>
<protein>
    <submittedName>
        <fullName evidence="4">Crp/Fnr family transcriptional regulator</fullName>
    </submittedName>
</protein>
<dbReference type="PROSITE" id="PS51063">
    <property type="entry name" value="HTH_CRP_2"/>
    <property type="match status" value="1"/>
</dbReference>
<dbReference type="PROSITE" id="PS50042">
    <property type="entry name" value="CNMP_BINDING_3"/>
    <property type="match status" value="1"/>
</dbReference>
<evidence type="ECO:0000313" key="4">
    <source>
        <dbReference type="EMBL" id="AUD78798.1"/>
    </source>
</evidence>
<dbReference type="Pfam" id="PF13545">
    <property type="entry name" value="HTH_Crp_2"/>
    <property type="match status" value="1"/>
</dbReference>
<keyword evidence="5" id="KW-1185">Reference proteome</keyword>
<dbReference type="SUPFAM" id="SSF51206">
    <property type="entry name" value="cAMP-binding domain-like"/>
    <property type="match status" value="1"/>
</dbReference>
<keyword evidence="3" id="KW-0804">Transcription</keyword>
<dbReference type="SMART" id="SM00419">
    <property type="entry name" value="HTH_CRP"/>
    <property type="match status" value="1"/>
</dbReference>
<dbReference type="Gene3D" id="2.60.120.10">
    <property type="entry name" value="Jelly Rolls"/>
    <property type="match status" value="1"/>
</dbReference>
<dbReference type="GO" id="GO:0003700">
    <property type="term" value="F:DNA-binding transcription factor activity"/>
    <property type="evidence" value="ECO:0007669"/>
    <property type="project" value="TreeGrafter"/>
</dbReference>
<dbReference type="PANTHER" id="PTHR24567">
    <property type="entry name" value="CRP FAMILY TRANSCRIPTIONAL REGULATORY PROTEIN"/>
    <property type="match status" value="1"/>
</dbReference>
<dbReference type="InterPro" id="IPR014710">
    <property type="entry name" value="RmlC-like_jellyroll"/>
</dbReference>
<dbReference type="EMBL" id="CP025120">
    <property type="protein sequence ID" value="AUD78798.1"/>
    <property type="molecule type" value="Genomic_DNA"/>
</dbReference>
<dbReference type="InterPro" id="IPR036390">
    <property type="entry name" value="WH_DNA-bd_sf"/>
</dbReference>
<accession>A0A2K9B1M2</accession>
<dbReference type="RefSeq" id="WP_106646649.1">
    <property type="nucleotide sequence ID" value="NZ_BMGO01000001.1"/>
</dbReference>
<keyword evidence="1" id="KW-0805">Transcription regulation</keyword>
<dbReference type="InterPro" id="IPR050397">
    <property type="entry name" value="Env_Response_Regulators"/>
</dbReference>
<dbReference type="Pfam" id="PF00027">
    <property type="entry name" value="cNMP_binding"/>
    <property type="match status" value="1"/>
</dbReference>
<evidence type="ECO:0000256" key="2">
    <source>
        <dbReference type="ARBA" id="ARBA00023125"/>
    </source>
</evidence>
<dbReference type="KEGG" id="kpd:CW740_05830"/>
<dbReference type="SUPFAM" id="SSF46785">
    <property type="entry name" value="Winged helix' DNA-binding domain"/>
    <property type="match status" value="1"/>
</dbReference>
<sequence length="240" mass="27395">MMEAMQLTNLAPTLRRNAMFNCLSDEQLQKLLAISKLTYFKPNKPVISQGQPAKYFFLVLDGQVKLHLISTEGKEKIIKFVNGNDTFVEALMFLQKKFYPINATSTKRTQILAVPSEYFYNLLHNNSDLAMKMLGNICLKMRGHINEIEMLTVLDASQRVARFVYDMMPHDIDDGGTFPINISKKSIAGKLSIRPETFSRLLKKFEDENVFSFSNGKVTVLQRDRLSEYYLESSEGVASL</sequence>
<dbReference type="InterPro" id="IPR000595">
    <property type="entry name" value="cNMP-bd_dom"/>
</dbReference>
<dbReference type="InterPro" id="IPR036388">
    <property type="entry name" value="WH-like_DNA-bd_sf"/>
</dbReference>
<organism evidence="4 5">
    <name type="scientific">Kangiella profundi</name>
    <dbReference type="NCBI Taxonomy" id="1561924"/>
    <lineage>
        <taxon>Bacteria</taxon>
        <taxon>Pseudomonadati</taxon>
        <taxon>Pseudomonadota</taxon>
        <taxon>Gammaproteobacteria</taxon>
        <taxon>Kangiellales</taxon>
        <taxon>Kangiellaceae</taxon>
        <taxon>Kangiella</taxon>
    </lineage>
</organism>
<dbReference type="InterPro" id="IPR018490">
    <property type="entry name" value="cNMP-bd_dom_sf"/>
</dbReference>
<dbReference type="InterPro" id="IPR018488">
    <property type="entry name" value="cNMP-bd_CS"/>
</dbReference>
<evidence type="ECO:0000256" key="1">
    <source>
        <dbReference type="ARBA" id="ARBA00023015"/>
    </source>
</evidence>
<dbReference type="AlphaFoldDB" id="A0A2K9B1M2"/>
<evidence type="ECO:0000256" key="3">
    <source>
        <dbReference type="ARBA" id="ARBA00023163"/>
    </source>
</evidence>
<evidence type="ECO:0000313" key="5">
    <source>
        <dbReference type="Proteomes" id="UP000232693"/>
    </source>
</evidence>
<gene>
    <name evidence="4" type="ORF">CW740_05830</name>
</gene>
<dbReference type="CDD" id="cd00038">
    <property type="entry name" value="CAP_ED"/>
    <property type="match status" value="1"/>
</dbReference>
<dbReference type="PROSITE" id="PS00888">
    <property type="entry name" value="CNMP_BINDING_1"/>
    <property type="match status" value="1"/>
</dbReference>
<dbReference type="PANTHER" id="PTHR24567:SF68">
    <property type="entry name" value="DNA-BINDING TRANSCRIPTIONAL DUAL REGULATOR CRP"/>
    <property type="match status" value="1"/>
</dbReference>
<dbReference type="Gene3D" id="1.10.10.10">
    <property type="entry name" value="Winged helix-like DNA-binding domain superfamily/Winged helix DNA-binding domain"/>
    <property type="match status" value="1"/>
</dbReference>
<dbReference type="SMART" id="SM00100">
    <property type="entry name" value="cNMP"/>
    <property type="match status" value="1"/>
</dbReference>
<dbReference type="Proteomes" id="UP000232693">
    <property type="component" value="Chromosome"/>
</dbReference>
<proteinExistence type="predicted"/>
<dbReference type="GO" id="GO:0003677">
    <property type="term" value="F:DNA binding"/>
    <property type="evidence" value="ECO:0007669"/>
    <property type="project" value="UniProtKB-KW"/>
</dbReference>